<dbReference type="GO" id="GO:0003676">
    <property type="term" value="F:nucleic acid binding"/>
    <property type="evidence" value="ECO:0007669"/>
    <property type="project" value="InterPro"/>
</dbReference>
<name>A0AAN8JHZ6_PATCE</name>
<keyword evidence="5" id="KW-1185">Reference proteome</keyword>
<proteinExistence type="predicted"/>
<keyword evidence="1" id="KW-0862">Zinc</keyword>
<gene>
    <name evidence="4" type="ORF">SNE40_014243</name>
</gene>
<protein>
    <recommendedName>
        <fullName evidence="3">CCHC-type domain-containing protein</fullName>
    </recommendedName>
</protein>
<evidence type="ECO:0000313" key="5">
    <source>
        <dbReference type="Proteomes" id="UP001347796"/>
    </source>
</evidence>
<keyword evidence="1" id="KW-0863">Zinc-finger</keyword>
<dbReference type="InterPro" id="IPR050951">
    <property type="entry name" value="Retrovirus_Pol_polyprotein"/>
</dbReference>
<comment type="caution">
    <text evidence="4">The sequence shown here is derived from an EMBL/GenBank/DDBJ whole genome shotgun (WGS) entry which is preliminary data.</text>
</comment>
<feature type="compositionally biased region" description="Basic residues" evidence="2">
    <location>
        <begin position="230"/>
        <end position="242"/>
    </location>
</feature>
<evidence type="ECO:0000256" key="2">
    <source>
        <dbReference type="SAM" id="MobiDB-lite"/>
    </source>
</evidence>
<feature type="compositionally biased region" description="Polar residues" evidence="2">
    <location>
        <begin position="243"/>
        <end position="252"/>
    </location>
</feature>
<dbReference type="InterPro" id="IPR021109">
    <property type="entry name" value="Peptidase_aspartic_dom_sf"/>
</dbReference>
<dbReference type="EMBL" id="JAZGQO010000010">
    <property type="protein sequence ID" value="KAK6175865.1"/>
    <property type="molecule type" value="Genomic_DNA"/>
</dbReference>
<dbReference type="GO" id="GO:0008270">
    <property type="term" value="F:zinc ion binding"/>
    <property type="evidence" value="ECO:0007669"/>
    <property type="project" value="UniProtKB-KW"/>
</dbReference>
<feature type="domain" description="CCHC-type" evidence="3">
    <location>
        <begin position="281"/>
        <end position="295"/>
    </location>
</feature>
<keyword evidence="1" id="KW-0479">Metal-binding</keyword>
<dbReference type="PROSITE" id="PS50158">
    <property type="entry name" value="ZF_CCHC"/>
    <property type="match status" value="1"/>
</dbReference>
<accession>A0AAN8JHZ6</accession>
<dbReference type="PANTHER" id="PTHR37984:SF9">
    <property type="entry name" value="INTEGRASE CATALYTIC DOMAIN-CONTAINING PROTEIN"/>
    <property type="match status" value="1"/>
</dbReference>
<dbReference type="Proteomes" id="UP001347796">
    <property type="component" value="Unassembled WGS sequence"/>
</dbReference>
<dbReference type="AlphaFoldDB" id="A0AAN8JHZ6"/>
<evidence type="ECO:0000256" key="1">
    <source>
        <dbReference type="PROSITE-ProRule" id="PRU00047"/>
    </source>
</evidence>
<feature type="region of interest" description="Disordered" evidence="2">
    <location>
        <begin position="300"/>
        <end position="320"/>
    </location>
</feature>
<dbReference type="PANTHER" id="PTHR37984">
    <property type="entry name" value="PROTEIN CBG26694"/>
    <property type="match status" value="1"/>
</dbReference>
<feature type="region of interest" description="Disordered" evidence="2">
    <location>
        <begin position="218"/>
        <end position="257"/>
    </location>
</feature>
<sequence length="499" mass="57337">MSDSNDTVNTSYLGNRNDTFQASGSVNRDIKMIQFVPEADPLLNGPKWEKWIDEFNTRLRYFRVTDDQDKLDALKIYGGKEIRDKIKLLRDPEPDSDDSSDTELEVSTTPYGKAIAKLSKHYIGIKSVPHARFRFGKLRQKDGETINEYEVRLREAATDCEFLDMDGQILYHLSLTIKDSDFRRKAMDKKYSLQKFLLKAQSKEDTYSRAEEIEANEERAVNRVQSYKPRPNHRRKQHRSNNRNHQQSTQPAYSRDKQIDCPHCDVDHPSGRWNCPASGARCDNCGGKGHYAVKCLKPKSHTQHSFSHRKSSNYQSNKHRQTHVKQIFEESETDEECVYKVGIPKGSQENYSSIVKIYVNGIKVQFEVDTGTSSNLIDEDRFEKIQEKLDPDNRLELKKTNVKLLTYGDYMIPVIGYFETIVASKQSRALKAKFVVVKGSVRSSPLLSLQTSVDLGLISFNYQVQTTLEKPSETIDSILQQYNDIFTGLGQHTKYEASL</sequence>
<evidence type="ECO:0000259" key="3">
    <source>
        <dbReference type="PROSITE" id="PS50158"/>
    </source>
</evidence>
<dbReference type="InterPro" id="IPR001878">
    <property type="entry name" value="Znf_CCHC"/>
</dbReference>
<dbReference type="Gene3D" id="2.40.70.10">
    <property type="entry name" value="Acid Proteases"/>
    <property type="match status" value="1"/>
</dbReference>
<evidence type="ECO:0000313" key="4">
    <source>
        <dbReference type="EMBL" id="KAK6175865.1"/>
    </source>
</evidence>
<organism evidence="4 5">
    <name type="scientific">Patella caerulea</name>
    <name type="common">Rayed Mediterranean limpet</name>
    <dbReference type="NCBI Taxonomy" id="87958"/>
    <lineage>
        <taxon>Eukaryota</taxon>
        <taxon>Metazoa</taxon>
        <taxon>Spiralia</taxon>
        <taxon>Lophotrochozoa</taxon>
        <taxon>Mollusca</taxon>
        <taxon>Gastropoda</taxon>
        <taxon>Patellogastropoda</taxon>
        <taxon>Patelloidea</taxon>
        <taxon>Patellidae</taxon>
        <taxon>Patella</taxon>
    </lineage>
</organism>
<reference evidence="4 5" key="1">
    <citation type="submission" date="2024-01" db="EMBL/GenBank/DDBJ databases">
        <title>The genome of the rayed Mediterranean limpet Patella caerulea (Linnaeus, 1758).</title>
        <authorList>
            <person name="Anh-Thu Weber A."/>
            <person name="Halstead-Nussloch G."/>
        </authorList>
    </citation>
    <scope>NUCLEOTIDE SEQUENCE [LARGE SCALE GENOMIC DNA]</scope>
    <source>
        <strain evidence="4">AATW-2023a</strain>
        <tissue evidence="4">Whole specimen</tissue>
    </source>
</reference>